<protein>
    <submittedName>
        <fullName evidence="2">Uncharacterized protein</fullName>
    </submittedName>
</protein>
<dbReference type="AlphaFoldDB" id="W0JV84"/>
<dbReference type="Proteomes" id="UP000019024">
    <property type="component" value="Plasmid unnamed4"/>
</dbReference>
<accession>W0JV84</accession>
<proteinExistence type="predicted"/>
<evidence type="ECO:0000313" key="2">
    <source>
        <dbReference type="EMBL" id="AHG02444.1"/>
    </source>
</evidence>
<dbReference type="EMBL" id="CP007059">
    <property type="protein sequence ID" value="AHG02444.1"/>
    <property type="molecule type" value="Genomic_DNA"/>
</dbReference>
<feature type="region of interest" description="Disordered" evidence="1">
    <location>
        <begin position="25"/>
        <end position="49"/>
    </location>
</feature>
<keyword evidence="2" id="KW-0614">Plasmid</keyword>
<gene>
    <name evidence="2" type="ORF">HALLA_21295</name>
</gene>
<evidence type="ECO:0000256" key="1">
    <source>
        <dbReference type="SAM" id="MobiDB-lite"/>
    </source>
</evidence>
<reference evidence="2 3" key="1">
    <citation type="submission" date="2014-01" db="EMBL/GenBank/DDBJ databases">
        <authorList>
            <consortium name="DOE Joint Genome Institute"/>
            <person name="Anderson I."/>
            <person name="Huntemann M."/>
            <person name="Han J."/>
            <person name="Chen A."/>
            <person name="Kyrpides N."/>
            <person name="Mavromatis K."/>
            <person name="Markowitz V."/>
            <person name="Palaniappan K."/>
            <person name="Ivanova N."/>
            <person name="Schaumberg A."/>
            <person name="Pati A."/>
            <person name="Liolios K."/>
            <person name="Nordberg H.P."/>
            <person name="Cantor M.N."/>
            <person name="Hua S.X."/>
            <person name="Woyke T."/>
        </authorList>
    </citation>
    <scope>NUCLEOTIDE SEQUENCE [LARGE SCALE GENOMIC DNA]</scope>
    <source>
        <strain evidence="2 3">XH-48</strain>
        <plasmid evidence="3">3</plasmid>
    </source>
</reference>
<dbReference type="KEGG" id="hlr:HALLA_21295"/>
<name>W0JV84_9EURY</name>
<sequence>MKRKTVVCDQTFAFDRRTDLVDRLSPSRSWSPPEFDRHAVSEVSGECVE</sequence>
<dbReference type="HOGENOM" id="CLU_3130736_0_0_2"/>
<evidence type="ECO:0000313" key="3">
    <source>
        <dbReference type="Proteomes" id="UP000019024"/>
    </source>
</evidence>
<keyword evidence="3" id="KW-1185">Reference proteome</keyword>
<organism evidence="2 3">
    <name type="scientific">Halostagnicola larsenii XH-48</name>
    <dbReference type="NCBI Taxonomy" id="797299"/>
    <lineage>
        <taxon>Archaea</taxon>
        <taxon>Methanobacteriati</taxon>
        <taxon>Methanobacteriota</taxon>
        <taxon>Stenosarchaea group</taxon>
        <taxon>Halobacteria</taxon>
        <taxon>Halobacteriales</taxon>
        <taxon>Natrialbaceae</taxon>
        <taxon>Halostagnicola</taxon>
    </lineage>
</organism>
<geneLocation type="plasmid" evidence="3">
    <name>3</name>
</geneLocation>